<dbReference type="EMBL" id="RCHT01000006">
    <property type="protein sequence ID" value="RLL12448.1"/>
    <property type="molecule type" value="Genomic_DNA"/>
</dbReference>
<evidence type="ECO:0000313" key="2">
    <source>
        <dbReference type="EMBL" id="RLL12448.1"/>
    </source>
</evidence>
<proteinExistence type="predicted"/>
<protein>
    <submittedName>
        <fullName evidence="2">Dabb family protein</fullName>
    </submittedName>
</protein>
<evidence type="ECO:0000259" key="1">
    <source>
        <dbReference type="PROSITE" id="PS51502"/>
    </source>
</evidence>
<name>A0A498CNH6_9FIRM</name>
<dbReference type="PANTHER" id="PTHR37832:SF1">
    <property type="entry name" value="STRESS-RESPONSE A_B BARREL DOMAIN-CONTAINING PROTEIN"/>
    <property type="match status" value="1"/>
</dbReference>
<dbReference type="Pfam" id="PF07876">
    <property type="entry name" value="Dabb"/>
    <property type="match status" value="1"/>
</dbReference>
<dbReference type="PROSITE" id="PS51502">
    <property type="entry name" value="S_R_A_B_BARREL"/>
    <property type="match status" value="1"/>
</dbReference>
<organism evidence="2 3">
    <name type="scientific">Anaerotruncus massiliensis</name>
    <name type="common">ex Liu et al. 2021</name>
    <dbReference type="NCBI Taxonomy" id="2321404"/>
    <lineage>
        <taxon>Bacteria</taxon>
        <taxon>Bacillati</taxon>
        <taxon>Bacillota</taxon>
        <taxon>Clostridia</taxon>
        <taxon>Eubacteriales</taxon>
        <taxon>Oscillospiraceae</taxon>
        <taxon>Anaerotruncus</taxon>
    </lineage>
</organism>
<dbReference type="Gene3D" id="3.30.70.100">
    <property type="match status" value="1"/>
</dbReference>
<dbReference type="AlphaFoldDB" id="A0A498CNH6"/>
<dbReference type="SUPFAM" id="SSF54909">
    <property type="entry name" value="Dimeric alpha+beta barrel"/>
    <property type="match status" value="1"/>
</dbReference>
<dbReference type="SMART" id="SM00886">
    <property type="entry name" value="Dabb"/>
    <property type="match status" value="1"/>
</dbReference>
<keyword evidence="3" id="KW-1185">Reference proteome</keyword>
<dbReference type="InterPro" id="IPR013097">
    <property type="entry name" value="Dabb"/>
</dbReference>
<accession>A0A498CNH6</accession>
<comment type="caution">
    <text evidence="2">The sequence shown here is derived from an EMBL/GenBank/DDBJ whole genome shotgun (WGS) entry which is preliminary data.</text>
</comment>
<dbReference type="PANTHER" id="PTHR37832">
    <property type="entry name" value="BLL2683 PROTEIN"/>
    <property type="match status" value="1"/>
</dbReference>
<dbReference type="Proteomes" id="UP000276301">
    <property type="component" value="Unassembled WGS sequence"/>
</dbReference>
<reference evidence="2 3" key="1">
    <citation type="submission" date="2018-10" db="EMBL/GenBank/DDBJ databases">
        <title>Anaerotruncus faecis sp. nov., isolated from human feces.</title>
        <authorList>
            <person name="Wang Y.-J."/>
        </authorList>
    </citation>
    <scope>NUCLEOTIDE SEQUENCE [LARGE SCALE GENOMIC DNA]</scope>
    <source>
        <strain evidence="2 3">22A2-44</strain>
    </source>
</reference>
<sequence length="98" mass="11253">MVKHIVMWKLEEVAEGNTREDNARLIKQGLEALNGVIDGILTLEVGKNINPKGFDLVLYSEFVSQEALKAYDQHPEHLKMREFIRKVITERVVADYEA</sequence>
<feature type="domain" description="Stress-response A/B barrel" evidence="1">
    <location>
        <begin position="2"/>
        <end position="96"/>
    </location>
</feature>
<evidence type="ECO:0000313" key="3">
    <source>
        <dbReference type="Proteomes" id="UP000276301"/>
    </source>
</evidence>
<dbReference type="InterPro" id="IPR011008">
    <property type="entry name" value="Dimeric_a/b-barrel"/>
</dbReference>
<gene>
    <name evidence="2" type="ORF">D4A47_05605</name>
</gene>
<dbReference type="RefSeq" id="WP_101551481.1">
    <property type="nucleotide sequence ID" value="NZ_DBFBJK010000204.1"/>
</dbReference>